<feature type="region of interest" description="Disordered" evidence="5">
    <location>
        <begin position="3123"/>
        <end position="3181"/>
    </location>
</feature>
<evidence type="ECO:0000256" key="3">
    <source>
        <dbReference type="ARBA" id="ARBA00022801"/>
    </source>
</evidence>
<feature type="region of interest" description="Disordered" evidence="5">
    <location>
        <begin position="2078"/>
        <end position="2098"/>
    </location>
</feature>
<feature type="compositionally biased region" description="Basic and acidic residues" evidence="5">
    <location>
        <begin position="2405"/>
        <end position="2423"/>
    </location>
</feature>
<feature type="region of interest" description="Disordered" evidence="5">
    <location>
        <begin position="1898"/>
        <end position="2027"/>
    </location>
</feature>
<feature type="compositionally biased region" description="Basic and acidic residues" evidence="5">
    <location>
        <begin position="3147"/>
        <end position="3165"/>
    </location>
</feature>
<keyword evidence="3" id="KW-0378">Hydrolase</keyword>
<feature type="region of interest" description="Disordered" evidence="5">
    <location>
        <begin position="584"/>
        <end position="609"/>
    </location>
</feature>
<feature type="region of interest" description="Disordered" evidence="5">
    <location>
        <begin position="471"/>
        <end position="499"/>
    </location>
</feature>
<feature type="compositionally biased region" description="Basic and acidic residues" evidence="5">
    <location>
        <begin position="2606"/>
        <end position="2621"/>
    </location>
</feature>
<evidence type="ECO:0000256" key="4">
    <source>
        <dbReference type="ARBA" id="ARBA00022912"/>
    </source>
</evidence>
<evidence type="ECO:0000313" key="8">
    <source>
        <dbReference type="EMBL" id="CEL67401.1"/>
    </source>
</evidence>
<proteinExistence type="predicted"/>
<feature type="compositionally biased region" description="Basic and acidic residues" evidence="5">
    <location>
        <begin position="1340"/>
        <end position="1366"/>
    </location>
</feature>
<feature type="region of interest" description="Disordered" evidence="5">
    <location>
        <begin position="2384"/>
        <end position="2459"/>
    </location>
</feature>
<feature type="compositionally biased region" description="Basic and acidic residues" evidence="5">
    <location>
        <begin position="1823"/>
        <end position="1869"/>
    </location>
</feature>
<evidence type="ECO:0000256" key="2">
    <source>
        <dbReference type="ARBA" id="ARBA00022723"/>
    </source>
</evidence>
<feature type="compositionally biased region" description="Basic and acidic residues" evidence="5">
    <location>
        <begin position="641"/>
        <end position="656"/>
    </location>
</feature>
<feature type="region of interest" description="Disordered" evidence="5">
    <location>
        <begin position="2120"/>
        <end position="2294"/>
    </location>
</feature>
<feature type="compositionally biased region" description="Basic and acidic residues" evidence="5">
    <location>
        <begin position="1597"/>
        <end position="1710"/>
    </location>
</feature>
<feature type="domain" description="FHA" evidence="6">
    <location>
        <begin position="211"/>
        <end position="264"/>
    </location>
</feature>
<feature type="region of interest" description="Disordered" evidence="5">
    <location>
        <begin position="1206"/>
        <end position="1234"/>
    </location>
</feature>
<feature type="region of interest" description="Disordered" evidence="5">
    <location>
        <begin position="3242"/>
        <end position="3294"/>
    </location>
</feature>
<dbReference type="SUPFAM" id="SSF49879">
    <property type="entry name" value="SMAD/FHA domain"/>
    <property type="match status" value="1"/>
</dbReference>
<feature type="compositionally biased region" description="Basic and acidic residues" evidence="5">
    <location>
        <begin position="94"/>
        <end position="110"/>
    </location>
</feature>
<accession>A0A0F7UEH8</accession>
<feature type="domain" description="PPM-type phosphatase" evidence="7">
    <location>
        <begin position="3589"/>
        <end position="4045"/>
    </location>
</feature>
<feature type="compositionally biased region" description="Polar residues" evidence="5">
    <location>
        <begin position="290"/>
        <end position="299"/>
    </location>
</feature>
<dbReference type="PANTHER" id="PTHR13832">
    <property type="entry name" value="PROTEIN PHOSPHATASE 2C"/>
    <property type="match status" value="1"/>
</dbReference>
<feature type="region of interest" description="Disordered" evidence="5">
    <location>
        <begin position="2800"/>
        <end position="2819"/>
    </location>
</feature>
<dbReference type="PANTHER" id="PTHR13832:SF827">
    <property type="entry name" value="PROTEIN PHOSPHATASE 1L"/>
    <property type="match status" value="1"/>
</dbReference>
<feature type="compositionally biased region" description="Polar residues" evidence="5">
    <location>
        <begin position="3166"/>
        <end position="3175"/>
    </location>
</feature>
<feature type="compositionally biased region" description="Basic and acidic residues" evidence="5">
    <location>
        <begin position="2191"/>
        <end position="2222"/>
    </location>
</feature>
<feature type="region of interest" description="Disordered" evidence="5">
    <location>
        <begin position="1266"/>
        <end position="1442"/>
    </location>
</feature>
<evidence type="ECO:0000259" key="7">
    <source>
        <dbReference type="PROSITE" id="PS51746"/>
    </source>
</evidence>
<feature type="compositionally biased region" description="Low complexity" evidence="5">
    <location>
        <begin position="1216"/>
        <end position="1229"/>
    </location>
</feature>
<feature type="compositionally biased region" description="Basic and acidic residues" evidence="5">
    <location>
        <begin position="2154"/>
        <end position="2175"/>
    </location>
</feature>
<feature type="compositionally biased region" description="Low complexity" evidence="5">
    <location>
        <begin position="1132"/>
        <end position="1147"/>
    </location>
</feature>
<feature type="region of interest" description="Disordered" evidence="5">
    <location>
        <begin position="1491"/>
        <end position="1529"/>
    </location>
</feature>
<feature type="region of interest" description="Disordered" evidence="5">
    <location>
        <begin position="621"/>
        <end position="701"/>
    </location>
</feature>
<feature type="compositionally biased region" description="Basic and acidic residues" evidence="5">
    <location>
        <begin position="1299"/>
        <end position="1309"/>
    </location>
</feature>
<dbReference type="GO" id="GO:0016020">
    <property type="term" value="C:membrane"/>
    <property type="evidence" value="ECO:0007669"/>
    <property type="project" value="UniProtKB-SubCell"/>
</dbReference>
<feature type="compositionally biased region" description="Basic and acidic residues" evidence="5">
    <location>
        <begin position="2236"/>
        <end position="2285"/>
    </location>
</feature>
<feature type="region of interest" description="Disordered" evidence="5">
    <location>
        <begin position="2552"/>
        <end position="2794"/>
    </location>
</feature>
<dbReference type="InterPro" id="IPR000222">
    <property type="entry name" value="PP2C_BS"/>
</dbReference>
<feature type="region of interest" description="Disordered" evidence="5">
    <location>
        <begin position="810"/>
        <end position="973"/>
    </location>
</feature>
<feature type="compositionally biased region" description="Polar residues" evidence="5">
    <location>
        <begin position="2223"/>
        <end position="2235"/>
    </location>
</feature>
<dbReference type="InterPro" id="IPR008984">
    <property type="entry name" value="SMAD_FHA_dom_sf"/>
</dbReference>
<protein>
    <submittedName>
        <fullName evidence="8">Protein phosphatase 2C, putative</fullName>
    </submittedName>
</protein>
<feature type="compositionally biased region" description="Polar residues" evidence="5">
    <location>
        <begin position="3048"/>
        <end position="3068"/>
    </location>
</feature>
<feature type="compositionally biased region" description="Polar residues" evidence="5">
    <location>
        <begin position="817"/>
        <end position="831"/>
    </location>
</feature>
<feature type="region of interest" description="Disordered" evidence="5">
    <location>
        <begin position="3855"/>
        <end position="3889"/>
    </location>
</feature>
<feature type="compositionally biased region" description="Low complexity" evidence="5">
    <location>
        <begin position="2771"/>
        <end position="2780"/>
    </location>
</feature>
<feature type="compositionally biased region" description="Low complexity" evidence="5">
    <location>
        <begin position="1788"/>
        <end position="1810"/>
    </location>
</feature>
<feature type="compositionally biased region" description="Low complexity" evidence="5">
    <location>
        <begin position="2990"/>
        <end position="3002"/>
    </location>
</feature>
<feature type="region of interest" description="Disordered" evidence="5">
    <location>
        <begin position="60"/>
        <end position="110"/>
    </location>
</feature>
<feature type="compositionally biased region" description="Low complexity" evidence="5">
    <location>
        <begin position="1510"/>
        <end position="1529"/>
    </location>
</feature>
<feature type="compositionally biased region" description="Low complexity" evidence="5">
    <location>
        <begin position="836"/>
        <end position="850"/>
    </location>
</feature>
<feature type="compositionally biased region" description="Acidic residues" evidence="5">
    <location>
        <begin position="2176"/>
        <end position="2190"/>
    </location>
</feature>
<dbReference type="InterPro" id="IPR015655">
    <property type="entry name" value="PP2C"/>
</dbReference>
<feature type="compositionally biased region" description="Low complexity" evidence="5">
    <location>
        <begin position="3442"/>
        <end position="3468"/>
    </location>
</feature>
<feature type="region of interest" description="Disordered" evidence="5">
    <location>
        <begin position="285"/>
        <end position="313"/>
    </location>
</feature>
<feature type="compositionally biased region" description="Low complexity" evidence="5">
    <location>
        <begin position="3252"/>
        <end position="3261"/>
    </location>
</feature>
<feature type="region of interest" description="Disordered" evidence="5">
    <location>
        <begin position="1065"/>
        <end position="1147"/>
    </location>
</feature>
<feature type="region of interest" description="Disordered" evidence="5">
    <location>
        <begin position="1567"/>
        <end position="1884"/>
    </location>
</feature>
<feature type="region of interest" description="Disordered" evidence="5">
    <location>
        <begin position="3928"/>
        <end position="3954"/>
    </location>
</feature>
<reference evidence="8" key="1">
    <citation type="journal article" date="2015" name="PLoS ONE">
        <title>Comprehensive Evaluation of Toxoplasma gondii VEG and Neospora caninum LIV Genomes with Tachyzoite Stage Transcriptome and Proteome Defines Novel Transcript Features.</title>
        <authorList>
            <person name="Ramaprasad A."/>
            <person name="Mourier T."/>
            <person name="Naeem R."/>
            <person name="Malas T.B."/>
            <person name="Moussa E."/>
            <person name="Panigrahi A."/>
            <person name="Vermont S.J."/>
            <person name="Otto T.D."/>
            <person name="Wastling J."/>
            <person name="Pain A."/>
        </authorList>
    </citation>
    <scope>NUCLEOTIDE SEQUENCE</scope>
    <source>
        <strain evidence="8">Liverpool</strain>
    </source>
</reference>
<feature type="compositionally biased region" description="Low complexity" evidence="5">
    <location>
        <begin position="584"/>
        <end position="605"/>
    </location>
</feature>
<dbReference type="GO" id="GO:0046872">
    <property type="term" value="F:metal ion binding"/>
    <property type="evidence" value="ECO:0007669"/>
    <property type="project" value="UniProtKB-KW"/>
</dbReference>
<evidence type="ECO:0000256" key="5">
    <source>
        <dbReference type="SAM" id="MobiDB-lite"/>
    </source>
</evidence>
<dbReference type="SMART" id="SM00332">
    <property type="entry name" value="PP2Cc"/>
    <property type="match status" value="1"/>
</dbReference>
<feature type="region of interest" description="Disordered" evidence="5">
    <location>
        <begin position="3442"/>
        <end position="3477"/>
    </location>
</feature>
<comment type="subcellular location">
    <subcellularLocation>
        <location evidence="1">Membrane</location>
        <topology evidence="1">Peripheral membrane protein</topology>
    </subcellularLocation>
</comment>
<feature type="compositionally biased region" description="Basic and acidic residues" evidence="5">
    <location>
        <begin position="930"/>
        <end position="942"/>
    </location>
</feature>
<feature type="region of interest" description="Disordered" evidence="5">
    <location>
        <begin position="2837"/>
        <end position="3075"/>
    </location>
</feature>
<feature type="region of interest" description="Disordered" evidence="5">
    <location>
        <begin position="13"/>
        <end position="42"/>
    </location>
</feature>
<dbReference type="Pfam" id="PF00481">
    <property type="entry name" value="PP2C"/>
    <property type="match status" value="2"/>
</dbReference>
<feature type="compositionally biased region" description="Low complexity" evidence="5">
    <location>
        <begin position="1266"/>
        <end position="1282"/>
    </location>
</feature>
<feature type="compositionally biased region" description="Low complexity" evidence="5">
    <location>
        <begin position="1992"/>
        <end position="2010"/>
    </location>
</feature>
<feature type="compositionally biased region" description="Polar residues" evidence="5">
    <location>
        <begin position="2718"/>
        <end position="2730"/>
    </location>
</feature>
<feature type="compositionally biased region" description="Polar residues" evidence="5">
    <location>
        <begin position="2837"/>
        <end position="2846"/>
    </location>
</feature>
<feature type="compositionally biased region" description="Basic and acidic residues" evidence="5">
    <location>
        <begin position="1100"/>
        <end position="1114"/>
    </location>
</feature>
<dbReference type="PROSITE" id="PS01032">
    <property type="entry name" value="PPM_1"/>
    <property type="match status" value="1"/>
</dbReference>
<feature type="compositionally biased region" description="Basic and acidic residues" evidence="5">
    <location>
        <begin position="1727"/>
        <end position="1738"/>
    </location>
</feature>
<keyword evidence="2" id="KW-0479">Metal-binding</keyword>
<dbReference type="CDD" id="cd00143">
    <property type="entry name" value="PP2Cc"/>
    <property type="match status" value="1"/>
</dbReference>
<feature type="compositionally biased region" description="Basic and acidic residues" evidence="5">
    <location>
        <begin position="2555"/>
        <end position="2576"/>
    </location>
</feature>
<feature type="region of interest" description="Disordered" evidence="5">
    <location>
        <begin position="3694"/>
        <end position="3735"/>
    </location>
</feature>
<feature type="compositionally biased region" description="Low complexity" evidence="5">
    <location>
        <begin position="22"/>
        <end position="37"/>
    </location>
</feature>
<keyword evidence="4" id="KW-0904">Protein phosphatase</keyword>
<organism evidence="8">
    <name type="scientific">Neospora caninum (strain Liverpool)</name>
    <dbReference type="NCBI Taxonomy" id="572307"/>
    <lineage>
        <taxon>Eukaryota</taxon>
        <taxon>Sar</taxon>
        <taxon>Alveolata</taxon>
        <taxon>Apicomplexa</taxon>
        <taxon>Conoidasida</taxon>
        <taxon>Coccidia</taxon>
        <taxon>Eucoccidiorida</taxon>
        <taxon>Eimeriorina</taxon>
        <taxon>Sarcocystidae</taxon>
        <taxon>Neospora</taxon>
    </lineage>
</organism>
<dbReference type="InterPro" id="IPR000253">
    <property type="entry name" value="FHA_dom"/>
</dbReference>
<feature type="compositionally biased region" description="Polar residues" evidence="5">
    <location>
        <begin position="2952"/>
        <end position="2964"/>
    </location>
</feature>
<dbReference type="GO" id="GO:0004722">
    <property type="term" value="F:protein serine/threonine phosphatase activity"/>
    <property type="evidence" value="ECO:0007669"/>
    <property type="project" value="InterPro"/>
</dbReference>
<dbReference type="InterPro" id="IPR036457">
    <property type="entry name" value="PPM-type-like_dom_sf"/>
</dbReference>
<evidence type="ECO:0000256" key="1">
    <source>
        <dbReference type="ARBA" id="ARBA00004170"/>
    </source>
</evidence>
<dbReference type="PROSITE" id="PS51746">
    <property type="entry name" value="PPM_2"/>
    <property type="match status" value="1"/>
</dbReference>
<feature type="compositionally biased region" description="Basic and acidic residues" evidence="5">
    <location>
        <begin position="1949"/>
        <end position="1975"/>
    </location>
</feature>
<evidence type="ECO:0000259" key="6">
    <source>
        <dbReference type="PROSITE" id="PS50006"/>
    </source>
</evidence>
<feature type="compositionally biased region" description="Basic and acidic residues" evidence="5">
    <location>
        <begin position="1373"/>
        <end position="1405"/>
    </location>
</feature>
<feature type="compositionally biased region" description="Basic and acidic residues" evidence="5">
    <location>
        <begin position="3938"/>
        <end position="3954"/>
    </location>
</feature>
<feature type="compositionally biased region" description="Low complexity" evidence="5">
    <location>
        <begin position="300"/>
        <end position="311"/>
    </location>
</feature>
<feature type="compositionally biased region" description="Low complexity" evidence="5">
    <location>
        <begin position="2802"/>
        <end position="2819"/>
    </location>
</feature>
<dbReference type="EMBL" id="LN714483">
    <property type="protein sequence ID" value="CEL67401.1"/>
    <property type="molecule type" value="Genomic_DNA"/>
</dbReference>
<feature type="compositionally biased region" description="Basic and acidic residues" evidence="5">
    <location>
        <begin position="2664"/>
        <end position="2715"/>
    </location>
</feature>
<feature type="compositionally biased region" description="Basic and acidic residues" evidence="5">
    <location>
        <begin position="1756"/>
        <end position="1769"/>
    </location>
</feature>
<dbReference type="Gene3D" id="3.60.40.10">
    <property type="entry name" value="PPM-type phosphatase domain"/>
    <property type="match status" value="1"/>
</dbReference>
<feature type="compositionally biased region" description="Low complexity" evidence="5">
    <location>
        <begin position="483"/>
        <end position="494"/>
    </location>
</feature>
<gene>
    <name evidence="8" type="ORF">BN1204_032010</name>
</gene>
<feature type="compositionally biased region" description="Low complexity" evidence="5">
    <location>
        <begin position="1901"/>
        <end position="1922"/>
    </location>
</feature>
<feature type="compositionally biased region" description="Basic and acidic residues" evidence="5">
    <location>
        <begin position="857"/>
        <end position="869"/>
    </location>
</feature>
<dbReference type="PROSITE" id="PS50006">
    <property type="entry name" value="FHA_DOMAIN"/>
    <property type="match status" value="1"/>
</dbReference>
<name>A0A0F7UEH8_NEOCL</name>
<feature type="compositionally biased region" description="Polar residues" evidence="5">
    <location>
        <begin position="872"/>
        <end position="917"/>
    </location>
</feature>
<feature type="compositionally biased region" description="Basic and acidic residues" evidence="5">
    <location>
        <begin position="2749"/>
        <end position="2770"/>
    </location>
</feature>
<dbReference type="InterPro" id="IPR001932">
    <property type="entry name" value="PPM-type_phosphatase-like_dom"/>
</dbReference>
<feature type="compositionally biased region" description="Low complexity" evidence="5">
    <location>
        <begin position="1711"/>
        <end position="1726"/>
    </location>
</feature>
<dbReference type="SUPFAM" id="SSF81606">
    <property type="entry name" value="PP2C-like"/>
    <property type="match status" value="1"/>
</dbReference>
<sequence>MTFFGSALAEVPVSVTGATRDSPSPASPSRHPPSSLSVTWPRKRTLPAPCVFARSCAGVEGGTSSAMRGSTPEESLGFFEGSASARGGSRRQRPRPETREQPPLSERQRLARERRVLASMERDPFGERQKDVGKAVRERYVGLETQDDLWRGRPVLPRPRLAPLFVPGTVPDGPAAAVLPRTPHRSAVIRCIRGPFEGRFFYLNKGKKGDIFGGRRDRREVTMYIEHAGLSPAHAQLFEETGDSDRPREDSLALRDLNSATGTWARLRWDRPTPVCSLSDCEASAPSPLHSRSQSACGNSPTTDSSASPSPILTYSSPDCTQRACLSVAPQLTQPGNVLPAAPSSRSVPCQFLLFQGTLLRLCRGGPLSPWDAFDEFLKAFELSHLRDRILRALQLQCRCSLERRQEQSPFSRSSSASTASFQHFPASAGRIRCHSRDQDKALQPITTGESPSSSSPVLCARREDTCHFQGTGRREQTNSFPASFSSAGVSDPSSDSRRNRGFCPRCMYSPLDRLAEASPACLLASLQSTCRRKRKITQDCGQAVEPESASPASCPSAASASVSIPAFPFSSLFLSLRASATSSIPSPASLPRPASASTPRSPFPLGSRNLAREGLEDWRHSATGQSSRSGKFPADVSPWDTRDRREIGAEREASGREGPGTGGRAVGECGDSVETRKGSAKAHGATSSGPREKPSVEGDCCASPAGRVPWSASSEACPSHFLPALCQRGKSEAEAVRHEEQKSGDEEEVTYEDLLKWKLACRTLPQYLPLEIKSRSLLVFDDASGALLGQVSWTGALLLPSSLSSFPVQPLPPSSTHSVTPSCPSESSPIPTFCPSPGSSASSYSAFLSPLPPRPFDMRREERADAARKPQSLSRGSATASTGALFSGRTKANLSLQASSPQRPSVGKGNSFSAASLVSAGAGTKREKRRDSDNKRRREETTECVSSDDPNTKGDEGVMAGSRDCAGKPASYSSKTRTFREGCLLSARADEMNTENARDARVSDKTGILLQVRVELSREHEETQETNECGVSGARIPLLPLTADAENTQRLLETLVPHAVSAGSRKGAQSVDLDPLFPGVGPVSSGRRSAPPTSLGENGGEKGAEEDGEERALCKNRKAHTKEEQEEVNEQTEGCGAAGNAKRNAGRTGSLERVACPESSVPLLSSVSLSDVAVQHESLTRRPPPFQQLPSSRLCRVQLQGVETDPLGRSPARFSSDPLSPSTSSASAEPNGASSRALLCSRVAPPTRGTRDFLLSSLSLSASSASCPLSSAPSWSSSDLPVASRSRARLPPFPPIYEEPKNREEATLRELATAHLRLAETKGPRPPQKSGDGTGSEAATREGEETKRGRAQKGDQEGGVRKMAEVGEDAGEERSDEGQERTESSVIDGIHRVRTSADEKKEEKTEEEEKTEKKESEASDAMCTHADKLFAPESGTQRHRRPVSLHTSLLWKSGIASCPPSSLLSGRETNGVRVDGLSTREQKVKVLTGLGSSRPASFRGQERRREELSSPFPSHSSPCSSSLFRLPASSSSRLGSTAHCVSFPFPADASSFLLSFVGMRQAQAAGEPGSRVEADGQNVHSQSLPAPAAPVSSRGGDAERGGDREEGDKDARGERQTAEQHEAGDLDKRETGDLDQRETGDLDQRETGDLDKRETGDLDQRETGDLDQRETGDLDQRETGDLDKRETGDLDQREAGDLDQREADQEKEGPSSSAAGGASPAAVAKGGERREEHESRQMVHVTWHGSPPASLISEQRGKKEAAERKNCESEPAGNEGTCRGETRRSCHPCSASSPSSPSAVSCSPAVLPPLSGSSVGSVLWPEGRRGDRERRPEHDESPERRQSTEETERRECGRTEHGGVRNSMEARIDIGPGREASERSPVSLACGASVSFSASRAALSPFPAVSSAPRRSSSPASVPSRLVALSRPGPAFSFLRSSPAALPLPEPVGRERGKDGSREGGRAIAGRDSERDKEDGEADSGSEEGQTVLKSAGVEAGLGEAEASGASNATNKRGKGFVMRRDGTKSGRACACLSSSLGTENIGEVGPEDKDRVSSVVYPFFSRLRKTGWTPLRRFVSSPFSSSPSLSPASLDASPLPALQSPLRRSAFPRFLVSPALLSTSASGSASSSSPRASLASEENGKKEKRRLLSSLQDRRDDEKRRKRASGRDEAEEKAGEEETPNGGEDGETQEQRGREERRQSRGEAGREQSSREESGEEAMKNSETCAGSVSGEVSKTHVERNLPEEGDPEEHGRDNEDAERERTLARSEEQTDHEVEERNRACTDEEDGTIPSEMLNLYEDGRIGSSGRGARPRSVHARDLYSVLPSSLAFLPTSPFPSAVSLSSLPRSSPLHGCNGVSLGVLGETFRLGGDGQGGDCRLPSLGGACTRRSRPTADGPSAPESESSHQREEATRGTHWRQEAGKGAYESEDPREADAGVGRSGHSRTEDKGQGVSSLHLEALWRDTDVAEEGREERNADATFVGTHLCRTGLIERERRTHADATPVPRVLGRFSSPQASEGLDTATFAASSRPSRLPSCSFSAFVSSSSGCMRSARDDQADECRRRGAGRGDGEGATKPGFFASSRRPTLEFLADEAGTDARQVTAKDEKRESDTDREETAGEDGDSEENAACASTGDTEFLCHPPVGISVPAFQVARRRTAGKGECHREGRREGTEEARGAEAKRCGDNRQIREATEDAETRRSEDESADLEKGQPCQQRQDTNNGQKQGKEVDSGNRGAGGEDGEEFQKGEEERPISAEAGDERRGLPESSTSSLQSPLPPTVDSRLQDGCELSLFAASPSSSSSSSPPSSSSCVPFSSFHLALSLRLDSFPAPSQSLQTQTEDSGEDRAIKVLATRAEETRKRDTSEEGDAGKGDETALREFTHRSPSEAPLQSEGACGGVVAAGAQSELAGLGPPVKPRGSFAGDPRLHRVEPGPGSGGRSPRLSSAISNRQQRANSVCSDDDSRLTAEGLGKFAADQKRRPAPGRSIHGGRSSSGVSHDRHACAGGDSDIATGVGAKTDVRHQNAEARSPSAHKGGEARSGQAVNEASNPFSSRLLESTQESRAPKADLEVDSSFVHSTLSTTLPKAFCSATFRALCSPSGLRSPIRRLGKRRSIGGALIRPIPSPAGKTDRGGTAAAAESQRKLAENEGKSGKTEDTPCRSSSPSYSTPRCLGGGGCRRLADGRRALSSTRREVSSDFRSVFKKRNVANEAFSAPSLAAAKDGAQQPSLPCWELQKKQRSGDSSPAGPGRAPVVGGAGLAQSATAVGRDGTRAMSPGPAARAAGGKTENKNDDFASFLFGEEDDAVVLYKAMQHLLRHPRQDRPVIFVPVAASGLTLSARPPVGPEFSIGSPAGVAALPAHAPSPFSSSLSLASVVDPSGAPREGELHASLLAGTREDVLFEEATPTWQSESLPVQPRLAPSPLLSAAASSALSPSASPLSSSRSAASLSSSRSAGTTSPSLSPPSPFLSKSPPSPFFPPSCMSPPASCSPVSARSACVPPPPACLSSLGGSNPPPREGVLVLFLDGTFQLASTARGSPGVVPKTFRAAESFVSLHPAAPLSLRPDATFRLGSLDLAFLRFNVGCKSERGLRPTMEDEEIVIQDLGVSDAFSCSFFGVYDGHGGRDCAEFVKRHLHLAFRHQLENLCGRLDLSPRLNFHIFRALYFAFLLTDAAYLRRQRNGSRSAHVSALHGGNSGLETSQAVTGAPRSLSTPRHAPGAAEPNATPTPHLFLNPAAVRPRIASSGCASVVVVVVGGAVWCANCGDARAVLSRAGRALDLSSDHKPHRKDEGKRILQAGGFIRGKRVLGRLAVSRAFGDLEYKGSLYEEEEVTPRAAQATAQCQATGRRTRANFCGDEEGDTREDERARKPAGAPEESGAADAPVFFQAAGKRIYLGSKHGQHFCSGIPPAPHAPFFLREQEQAASQPEEDAARKSAEAKALPRDKRERQKFFRKPLVIAAPEIRRVGLSPSDEFLLLACDGLFDVFTSDEAVAFIRSRLSTMPPYEQDPQRVVAELVREAIHERKSRDNVTAILVVFSPNVGRGTP</sequence>
<feature type="compositionally biased region" description="Basic and acidic residues" evidence="5">
    <location>
        <begin position="2850"/>
        <end position="2891"/>
    </location>
</feature>
<feature type="compositionally biased region" description="Low complexity" evidence="5">
    <location>
        <begin position="2120"/>
        <end position="2138"/>
    </location>
</feature>